<dbReference type="Proteomes" id="UP001595755">
    <property type="component" value="Unassembled WGS sequence"/>
</dbReference>
<evidence type="ECO:0000259" key="16">
    <source>
        <dbReference type="PROSITE" id="PS51192"/>
    </source>
</evidence>
<dbReference type="InterPro" id="IPR033454">
    <property type="entry name" value="RecG_wedge"/>
</dbReference>
<evidence type="ECO:0000256" key="10">
    <source>
        <dbReference type="ARBA" id="ARBA00023204"/>
    </source>
</evidence>
<dbReference type="PANTHER" id="PTHR47964">
    <property type="entry name" value="ATP-DEPENDENT DNA HELICASE HOMOLOG RECG, CHLOROPLASTIC"/>
    <property type="match status" value="1"/>
</dbReference>
<dbReference type="Gene3D" id="2.40.50.140">
    <property type="entry name" value="Nucleic acid-binding proteins"/>
    <property type="match status" value="1"/>
</dbReference>
<accession>A0ABV8SE99</accession>
<evidence type="ECO:0000256" key="14">
    <source>
        <dbReference type="ARBA" id="ARBA00048988"/>
    </source>
</evidence>
<name>A0ABV8SE99_9BACL</name>
<dbReference type="CDD" id="cd18811">
    <property type="entry name" value="SF2_C_RecG"/>
    <property type="match status" value="1"/>
</dbReference>
<organism evidence="18 19">
    <name type="scientific">Cohnella boryungensis</name>
    <dbReference type="NCBI Taxonomy" id="768479"/>
    <lineage>
        <taxon>Bacteria</taxon>
        <taxon>Bacillati</taxon>
        <taxon>Bacillota</taxon>
        <taxon>Bacilli</taxon>
        <taxon>Bacillales</taxon>
        <taxon>Paenibacillaceae</taxon>
        <taxon>Cohnella</taxon>
    </lineage>
</organism>
<proteinExistence type="inferred from homology"/>
<comment type="catalytic activity">
    <reaction evidence="12 15">
        <text>Couples ATP hydrolysis with the unwinding of duplex DNA by translocating in the 3'-5' direction.</text>
        <dbReference type="EC" id="5.6.2.4"/>
    </reaction>
</comment>
<comment type="similarity">
    <text evidence="1 15">Belongs to the helicase family. RecG subfamily.</text>
</comment>
<dbReference type="InterPro" id="IPR027417">
    <property type="entry name" value="P-loop_NTPase"/>
</dbReference>
<dbReference type="InterPro" id="IPR004609">
    <property type="entry name" value="ATP-dep_DNA_helicase_RecG"/>
</dbReference>
<evidence type="ECO:0000256" key="1">
    <source>
        <dbReference type="ARBA" id="ARBA00007504"/>
    </source>
</evidence>
<evidence type="ECO:0000256" key="8">
    <source>
        <dbReference type="ARBA" id="ARBA00023125"/>
    </source>
</evidence>
<reference evidence="19" key="1">
    <citation type="journal article" date="2019" name="Int. J. Syst. Evol. Microbiol.">
        <title>The Global Catalogue of Microorganisms (GCM) 10K type strain sequencing project: providing services to taxonomists for standard genome sequencing and annotation.</title>
        <authorList>
            <consortium name="The Broad Institute Genomics Platform"/>
            <consortium name="The Broad Institute Genome Sequencing Center for Infectious Disease"/>
            <person name="Wu L."/>
            <person name="Ma J."/>
        </authorList>
    </citation>
    <scope>NUCLEOTIDE SEQUENCE [LARGE SCALE GENOMIC DNA]</scope>
    <source>
        <strain evidence="19">CGMCC 4.1641</strain>
    </source>
</reference>
<dbReference type="RefSeq" id="WP_204601449.1">
    <property type="nucleotide sequence ID" value="NZ_JBHSED010000040.1"/>
</dbReference>
<keyword evidence="19" id="KW-1185">Reference proteome</keyword>
<dbReference type="NCBIfam" id="NF008165">
    <property type="entry name" value="PRK10917.1-3"/>
    <property type="match status" value="1"/>
</dbReference>
<feature type="domain" description="Helicase C-terminal" evidence="17">
    <location>
        <begin position="480"/>
        <end position="639"/>
    </location>
</feature>
<dbReference type="InterPro" id="IPR047112">
    <property type="entry name" value="RecG/Mfd"/>
</dbReference>
<gene>
    <name evidence="18" type="primary">recG</name>
    <name evidence="18" type="ORF">ACFO1S_20850</name>
</gene>
<dbReference type="InterPro" id="IPR011545">
    <property type="entry name" value="DEAD/DEAH_box_helicase_dom"/>
</dbReference>
<evidence type="ECO:0000256" key="7">
    <source>
        <dbReference type="ARBA" id="ARBA00022840"/>
    </source>
</evidence>
<dbReference type="SUPFAM" id="SSF52540">
    <property type="entry name" value="P-loop containing nucleoside triphosphate hydrolases"/>
    <property type="match status" value="2"/>
</dbReference>
<dbReference type="Gene3D" id="3.40.50.300">
    <property type="entry name" value="P-loop containing nucleotide triphosphate hydrolases"/>
    <property type="match status" value="2"/>
</dbReference>
<dbReference type="PANTHER" id="PTHR47964:SF1">
    <property type="entry name" value="ATP-DEPENDENT DNA HELICASE HOMOLOG RECG, CHLOROPLASTIC"/>
    <property type="match status" value="1"/>
</dbReference>
<dbReference type="CDD" id="cd17992">
    <property type="entry name" value="DEXHc_RecG"/>
    <property type="match status" value="1"/>
</dbReference>
<dbReference type="InterPro" id="IPR045562">
    <property type="entry name" value="RecG_dom3_C"/>
</dbReference>
<keyword evidence="7 15" id="KW-0067">ATP-binding</keyword>
<evidence type="ECO:0000256" key="13">
    <source>
        <dbReference type="ARBA" id="ARBA00034808"/>
    </source>
</evidence>
<comment type="catalytic activity">
    <reaction evidence="14 15">
        <text>ATP + H2O = ADP + phosphate + H(+)</text>
        <dbReference type="Rhea" id="RHEA:13065"/>
        <dbReference type="ChEBI" id="CHEBI:15377"/>
        <dbReference type="ChEBI" id="CHEBI:15378"/>
        <dbReference type="ChEBI" id="CHEBI:30616"/>
        <dbReference type="ChEBI" id="CHEBI:43474"/>
        <dbReference type="ChEBI" id="CHEBI:456216"/>
        <dbReference type="EC" id="5.6.2.4"/>
    </reaction>
</comment>
<dbReference type="EC" id="5.6.2.4" evidence="13 15"/>
<keyword evidence="11" id="KW-0413">Isomerase</keyword>
<evidence type="ECO:0000256" key="2">
    <source>
        <dbReference type="ARBA" id="ARBA00017846"/>
    </source>
</evidence>
<dbReference type="Pfam" id="PF00270">
    <property type="entry name" value="DEAD"/>
    <property type="match status" value="1"/>
</dbReference>
<evidence type="ECO:0000256" key="11">
    <source>
        <dbReference type="ARBA" id="ARBA00023235"/>
    </source>
</evidence>
<sequence>MPVPERSEYSYSRFKSNRQSTSKEVGLMSNHLFQVPLTKLQGVGPQKAGELHALGISTVGHLIEYYPFRYEDYRVRELRDVKDGERITIQGTIAAPPAMQRYGGKTRLICRVTVDQTLVTAVWFNRAFLKEQLVVGREITLTGKWDQRRKHLTVADSEFPDRGAAKSGTLQPVYSVGGNITQAAMRKLIAKALSQFGAHIPEILPPELLEQHALIARAEAISGIHNPDNTKNGQEARRRMVYEELFLFQLTLQAYRATHMKKADGLVHKVNNEEIRAFVGQLPFALTDSQKQVINEILHDMKQPFVMNRLLQGDVGAGKTVVAAVALYATVRAGHQGALMVPTEILAEQHARSLGKLFEPLGIQIGLLTGSLTDRKRRDLIASLQMGLLDIVVGTHALIQEDVFFRSLGLVVTDEQHRFGVNQRSILRRKGMNPDVLSMTATPIPRTLAITVFGDMEVSTIRERPKGRKSIKTYSVKHEMMDRVLGFIRKEAELGRQTFFICPLIEESEKLDVQNAIDLHIQLSLALPQLAIGLLHGRMSAAEKEETMAAFASGRTNVLVSTTVIEVGVDVPNATLMIVMDADRFGLSQLHQLRGRVGRGEHQSYCILIADPKSENGQERMRAMTETDDGFEISRRDLEIRGPGEFFGTKQSGMPEFRLANLLNDFEVLEQARDDAAALTSKEAFWSSPTYAPLRDYLAREARLREEPLD</sequence>
<evidence type="ECO:0000256" key="4">
    <source>
        <dbReference type="ARBA" id="ARBA00022763"/>
    </source>
</evidence>
<dbReference type="EMBL" id="JBHSED010000040">
    <property type="protein sequence ID" value="MFC4305884.1"/>
    <property type="molecule type" value="Genomic_DNA"/>
</dbReference>
<evidence type="ECO:0000256" key="6">
    <source>
        <dbReference type="ARBA" id="ARBA00022806"/>
    </source>
</evidence>
<keyword evidence="10 15" id="KW-0234">DNA repair</keyword>
<dbReference type="NCBIfam" id="TIGR00643">
    <property type="entry name" value="recG"/>
    <property type="match status" value="1"/>
</dbReference>
<keyword evidence="4 15" id="KW-0227">DNA damage</keyword>
<feature type="domain" description="Helicase ATP-binding" evidence="16">
    <location>
        <begin position="300"/>
        <end position="461"/>
    </location>
</feature>
<comment type="caution">
    <text evidence="18">The sequence shown here is derived from an EMBL/GenBank/DDBJ whole genome shotgun (WGS) entry which is preliminary data.</text>
</comment>
<keyword evidence="8" id="KW-0238">DNA-binding</keyword>
<dbReference type="CDD" id="cd04488">
    <property type="entry name" value="RecG_wedge_OBF"/>
    <property type="match status" value="1"/>
</dbReference>
<protein>
    <recommendedName>
        <fullName evidence="2 15">ATP-dependent DNA helicase RecG</fullName>
        <ecNumber evidence="13 15">5.6.2.4</ecNumber>
    </recommendedName>
</protein>
<dbReference type="Pfam" id="PF19833">
    <property type="entry name" value="RecG_dom3_C"/>
    <property type="match status" value="1"/>
</dbReference>
<dbReference type="PROSITE" id="PS51194">
    <property type="entry name" value="HELICASE_CTER"/>
    <property type="match status" value="1"/>
</dbReference>
<dbReference type="InterPro" id="IPR001650">
    <property type="entry name" value="Helicase_C-like"/>
</dbReference>
<dbReference type="InterPro" id="IPR012340">
    <property type="entry name" value="NA-bd_OB-fold"/>
</dbReference>
<evidence type="ECO:0000256" key="15">
    <source>
        <dbReference type="RuleBase" id="RU363016"/>
    </source>
</evidence>
<keyword evidence="5 15" id="KW-0378">Hydrolase</keyword>
<evidence type="ECO:0000256" key="9">
    <source>
        <dbReference type="ARBA" id="ARBA00023172"/>
    </source>
</evidence>
<evidence type="ECO:0000259" key="17">
    <source>
        <dbReference type="PROSITE" id="PS51194"/>
    </source>
</evidence>
<dbReference type="Pfam" id="PF00271">
    <property type="entry name" value="Helicase_C"/>
    <property type="match status" value="1"/>
</dbReference>
<dbReference type="GO" id="GO:0016787">
    <property type="term" value="F:hydrolase activity"/>
    <property type="evidence" value="ECO:0007669"/>
    <property type="project" value="UniProtKB-KW"/>
</dbReference>
<keyword evidence="3 15" id="KW-0547">Nucleotide-binding</keyword>
<evidence type="ECO:0000256" key="5">
    <source>
        <dbReference type="ARBA" id="ARBA00022801"/>
    </source>
</evidence>
<keyword evidence="6 15" id="KW-0347">Helicase</keyword>
<dbReference type="InterPro" id="IPR014001">
    <property type="entry name" value="Helicase_ATP-bd"/>
</dbReference>
<keyword evidence="9 15" id="KW-0233">DNA recombination</keyword>
<dbReference type="SMART" id="SM00487">
    <property type="entry name" value="DEXDc"/>
    <property type="match status" value="1"/>
</dbReference>
<dbReference type="GO" id="GO:0003678">
    <property type="term" value="F:DNA helicase activity"/>
    <property type="evidence" value="ECO:0007669"/>
    <property type="project" value="UniProtKB-EC"/>
</dbReference>
<dbReference type="Pfam" id="PF17191">
    <property type="entry name" value="RecG_wedge"/>
    <property type="match status" value="1"/>
</dbReference>
<comment type="function">
    <text evidence="15">Plays a critical role in recombination and DNA repair. Helps process Holliday junction intermediates to mature products by catalyzing branch migration. Has replication fork regression activity, unwinds stalled or blocked replication forks to make a HJ that can be resolved. Has a DNA unwinding activity characteristic of a DNA helicase with 3'-5' polarity.</text>
</comment>
<evidence type="ECO:0000313" key="18">
    <source>
        <dbReference type="EMBL" id="MFC4305884.1"/>
    </source>
</evidence>
<evidence type="ECO:0000313" key="19">
    <source>
        <dbReference type="Proteomes" id="UP001595755"/>
    </source>
</evidence>
<dbReference type="NCBIfam" id="NF008168">
    <property type="entry name" value="PRK10917.2-2"/>
    <property type="match status" value="1"/>
</dbReference>
<dbReference type="SUPFAM" id="SSF50249">
    <property type="entry name" value="Nucleic acid-binding proteins"/>
    <property type="match status" value="1"/>
</dbReference>
<dbReference type="SMART" id="SM00490">
    <property type="entry name" value="HELICc"/>
    <property type="match status" value="1"/>
</dbReference>
<dbReference type="PROSITE" id="PS51192">
    <property type="entry name" value="HELICASE_ATP_BIND_1"/>
    <property type="match status" value="1"/>
</dbReference>
<evidence type="ECO:0000256" key="3">
    <source>
        <dbReference type="ARBA" id="ARBA00022741"/>
    </source>
</evidence>
<evidence type="ECO:0000256" key="12">
    <source>
        <dbReference type="ARBA" id="ARBA00034617"/>
    </source>
</evidence>